<dbReference type="AlphaFoldDB" id="A0A4V6A1Z7"/>
<dbReference type="InterPro" id="IPR000569">
    <property type="entry name" value="HECT_dom"/>
</dbReference>
<comment type="pathway">
    <text evidence="2">Protein modification; protein ubiquitination.</text>
</comment>
<dbReference type="EMBL" id="AZBU02000005">
    <property type="protein sequence ID" value="TKR77325.1"/>
    <property type="molecule type" value="Genomic_DNA"/>
</dbReference>
<dbReference type="OrthoDB" id="5987976at2759"/>
<dbReference type="FunFam" id="3.30.2410.10:FF:000002">
    <property type="entry name" value="E3 ubiquitin-protein ligase HECW2"/>
    <property type="match status" value="1"/>
</dbReference>
<keyword evidence="5" id="KW-0677">Repeat</keyword>
<dbReference type="InterPro" id="IPR040524">
    <property type="entry name" value="HECW1_helix"/>
</dbReference>
<organism evidence="11 12">
    <name type="scientific">Steinernema carpocapsae</name>
    <name type="common">Entomopathogenic nematode</name>
    <dbReference type="NCBI Taxonomy" id="34508"/>
    <lineage>
        <taxon>Eukaryota</taxon>
        <taxon>Metazoa</taxon>
        <taxon>Ecdysozoa</taxon>
        <taxon>Nematoda</taxon>
        <taxon>Chromadorea</taxon>
        <taxon>Rhabditida</taxon>
        <taxon>Tylenchina</taxon>
        <taxon>Panagrolaimomorpha</taxon>
        <taxon>Strongyloidoidea</taxon>
        <taxon>Steinernematidae</taxon>
        <taxon>Steinernema</taxon>
    </lineage>
</organism>
<dbReference type="InterPro" id="IPR001202">
    <property type="entry name" value="WW_dom"/>
</dbReference>
<dbReference type="Pfam" id="PF16562">
    <property type="entry name" value="HECW_N"/>
    <property type="match status" value="1"/>
</dbReference>
<dbReference type="CDD" id="cd00078">
    <property type="entry name" value="HECTc"/>
    <property type="match status" value="1"/>
</dbReference>
<dbReference type="GO" id="GO:0016567">
    <property type="term" value="P:protein ubiquitination"/>
    <property type="evidence" value="ECO:0007669"/>
    <property type="project" value="UniProtKB-UniPathway"/>
</dbReference>
<evidence type="ECO:0000256" key="8">
    <source>
        <dbReference type="SAM" id="MobiDB-lite"/>
    </source>
</evidence>
<dbReference type="InterPro" id="IPR035892">
    <property type="entry name" value="C2_domain_sf"/>
</dbReference>
<feature type="compositionally biased region" description="Basic and acidic residues" evidence="8">
    <location>
        <begin position="352"/>
        <end position="365"/>
    </location>
</feature>
<reference evidence="11 12" key="2">
    <citation type="journal article" date="2019" name="G3 (Bethesda)">
        <title>Hybrid Assembly of the Genome of the Entomopathogenic Nematode Steinernema carpocapsae Identifies the X-Chromosome.</title>
        <authorList>
            <person name="Serra L."/>
            <person name="Macchietto M."/>
            <person name="Macias-Munoz A."/>
            <person name="McGill C.J."/>
            <person name="Rodriguez I.M."/>
            <person name="Rodriguez B."/>
            <person name="Murad R."/>
            <person name="Mortazavi A."/>
        </authorList>
    </citation>
    <scope>NUCLEOTIDE SEQUENCE [LARGE SCALE GENOMIC DNA]</scope>
    <source>
        <strain evidence="11 12">ALL</strain>
    </source>
</reference>
<dbReference type="Gene3D" id="3.30.2160.10">
    <property type="entry name" value="Hect, E3 ligase catalytic domain"/>
    <property type="match status" value="1"/>
</dbReference>
<dbReference type="Gene3D" id="2.60.40.2840">
    <property type="match status" value="1"/>
</dbReference>
<dbReference type="CDD" id="cd00201">
    <property type="entry name" value="WW"/>
    <property type="match status" value="1"/>
</dbReference>
<dbReference type="FunFam" id="3.90.1750.10:FF:000079">
    <property type="entry name" value="E3 ubiquitin-protein ligase"/>
    <property type="match status" value="1"/>
</dbReference>
<dbReference type="EC" id="2.3.2.26" evidence="3"/>
<dbReference type="Pfam" id="PF00632">
    <property type="entry name" value="HECT"/>
    <property type="match status" value="1"/>
</dbReference>
<dbReference type="SMART" id="SM00119">
    <property type="entry name" value="HECTc"/>
    <property type="match status" value="1"/>
</dbReference>
<feature type="region of interest" description="Disordered" evidence="8">
    <location>
        <begin position="404"/>
        <end position="423"/>
    </location>
</feature>
<dbReference type="InterPro" id="IPR032348">
    <property type="entry name" value="HECW_N"/>
</dbReference>
<evidence type="ECO:0000256" key="1">
    <source>
        <dbReference type="ARBA" id="ARBA00000885"/>
    </source>
</evidence>
<protein>
    <recommendedName>
        <fullName evidence="3">HECT-type E3 ubiquitin transferase</fullName>
        <ecNumber evidence="3">2.3.2.26</ecNumber>
    </recommendedName>
</protein>
<dbReference type="Gene3D" id="2.20.70.10">
    <property type="match status" value="2"/>
</dbReference>
<gene>
    <name evidence="11" type="ORF">L596_018321</name>
</gene>
<dbReference type="Pfam" id="PF00397">
    <property type="entry name" value="WW"/>
    <property type="match status" value="1"/>
</dbReference>
<feature type="domain" description="HECT" evidence="10">
    <location>
        <begin position="682"/>
        <end position="1017"/>
    </location>
</feature>
<dbReference type="PROSITE" id="PS50237">
    <property type="entry name" value="HECT"/>
    <property type="match status" value="1"/>
</dbReference>
<dbReference type="Gene3D" id="3.90.1750.10">
    <property type="entry name" value="Hect, E3 ligase catalytic domains"/>
    <property type="match status" value="1"/>
</dbReference>
<dbReference type="InterPro" id="IPR035983">
    <property type="entry name" value="Hect_E3_ubiquitin_ligase"/>
</dbReference>
<comment type="caution">
    <text evidence="11">The sequence shown here is derived from an EMBL/GenBank/DDBJ whole genome shotgun (WGS) entry which is preliminary data.</text>
</comment>
<evidence type="ECO:0000313" key="12">
    <source>
        <dbReference type="Proteomes" id="UP000298663"/>
    </source>
</evidence>
<dbReference type="Proteomes" id="UP000298663">
    <property type="component" value="Unassembled WGS sequence"/>
</dbReference>
<evidence type="ECO:0000256" key="3">
    <source>
        <dbReference type="ARBA" id="ARBA00012485"/>
    </source>
</evidence>
<dbReference type="Gene3D" id="3.30.2410.10">
    <property type="entry name" value="Hect, E3 ligase catalytic domain"/>
    <property type="match status" value="1"/>
</dbReference>
<keyword evidence="6 7" id="KW-0833">Ubl conjugation pathway</keyword>
<evidence type="ECO:0000256" key="6">
    <source>
        <dbReference type="ARBA" id="ARBA00022786"/>
    </source>
</evidence>
<name>A0A4V6A1Z7_STECR</name>
<dbReference type="GO" id="GO:0006511">
    <property type="term" value="P:ubiquitin-dependent protein catabolic process"/>
    <property type="evidence" value="ECO:0007669"/>
    <property type="project" value="TreeGrafter"/>
</dbReference>
<dbReference type="UniPathway" id="UPA00143"/>
<dbReference type="PANTHER" id="PTHR11254:SF320">
    <property type="entry name" value="HECT-TYPE E3 UBIQUITIN TRANSFERASE"/>
    <property type="match status" value="1"/>
</dbReference>
<evidence type="ECO:0000259" key="10">
    <source>
        <dbReference type="PROSITE" id="PS50237"/>
    </source>
</evidence>
<feature type="domain" description="WW" evidence="9">
    <location>
        <begin position="377"/>
        <end position="410"/>
    </location>
</feature>
<dbReference type="InterPro" id="IPR036020">
    <property type="entry name" value="WW_dom_sf"/>
</dbReference>
<dbReference type="STRING" id="34508.A0A4V6A1Z7"/>
<sequence length="1017" mass="114238">MTESSSISVSCSECFVAERLDAKISVQWSIEDHVNLVDWIGMYEVGKCFLRERSRLGGNKQSAGVSGKPSSICLVAHAATIGCFWSRPYDRRKSYYGDEHNPLHYIDYKSYGVCGAPMGSVNWCLHASQFSYSSSDSLNVCFRYYDGLTGSLRASSPPILVYSNGRLLIEALQCSNLHARQTGYYAKIRCGKHNYRTGFSEAGEWGDLNFIFPVDLSKEIQVTVKERCWSGDKIVGEINVPVADVVSQTKSDLAFVLRPSSAASTSAAAAAAGNNPITLSLGGGHRTATTLQFDSRILIRARVVPEHSQTFDETMNTLRGASAGAPRPVRPPATFLATMLEEEPGAGGAPVGDRDAMSISSDDRPSTSSSSSSGSVSKLPSGWEARVDRHGRVFYLDHLNKRTTWEPPSPTDASDSDSPNTVDNLKYSCARRTVVSKPPISSEAFPLPVQFLLRSDFITLLQSNQTALKMYNSSVCLKHMLHRIRHDPTKFDRFEKNSELVTFLNLFADVTQPLPNGWQIAQHSQSTVLYIDHDTKKITLIDPRLPGEVKRRTRSAPPTRRKQIDLNGNNIMDILTRTEEIKELVAKRLPELAPKICKKLQIISKMGEPGLIRFANDIDLITAISVLECETHTLTSDFEDKLNYFYSSLQKNGYGQGPEKIRFRLRRSNLLNDAYDKILAVSPIYLRRCVMTVAFDEEDGLDYGGPSRELFFLLSRELFNPYCGLFEYSANDTYTVQISPMSKFVDNYVRWFELAGRILGLALIHRCLIDTFFTRAFYKFLLQVPFTISDLQSMDAQFHNSLLWVKENLVTPELDLTFSATQEICGEIVEKELVSNGKNIPVTDENKNEFISLMVRWRIERGVEEQGKALLRGLYQVVDKEYLQFFDGEQLELVLSGTVEIDIEDWQTHTEYKGGYHEHHVVITWFWATVYAMSNADRLKLLQFVTGTSSIPCEGFKALRGSNGPRKFTIEKWGSEDALPRAHTCFNRIDLPCYPTSQMLSAKLNTAINESSSYAIE</sequence>
<dbReference type="FunFam" id="3.30.2160.10:FF:000001">
    <property type="entry name" value="E3 ubiquitin-protein ligase NEDD4-like"/>
    <property type="match status" value="1"/>
</dbReference>
<dbReference type="PANTHER" id="PTHR11254">
    <property type="entry name" value="HECT DOMAIN UBIQUITIN-PROTEIN LIGASE"/>
    <property type="match status" value="1"/>
</dbReference>
<dbReference type="SUPFAM" id="SSF51045">
    <property type="entry name" value="WW domain"/>
    <property type="match status" value="2"/>
</dbReference>
<evidence type="ECO:0000256" key="7">
    <source>
        <dbReference type="PROSITE-ProRule" id="PRU00104"/>
    </source>
</evidence>
<dbReference type="GO" id="GO:0048814">
    <property type="term" value="P:regulation of dendrite morphogenesis"/>
    <property type="evidence" value="ECO:0007669"/>
    <property type="project" value="TreeGrafter"/>
</dbReference>
<feature type="active site" description="Glycyl thioester intermediate" evidence="7">
    <location>
        <position position="985"/>
    </location>
</feature>
<feature type="domain" description="WW" evidence="9">
    <location>
        <begin position="512"/>
        <end position="545"/>
    </location>
</feature>
<keyword evidence="4" id="KW-0808">Transferase</keyword>
<dbReference type="PROSITE" id="PS01159">
    <property type="entry name" value="WW_DOMAIN_1"/>
    <property type="match status" value="1"/>
</dbReference>
<feature type="compositionally biased region" description="Low complexity" evidence="8">
    <location>
        <begin position="366"/>
        <end position="381"/>
    </location>
</feature>
<dbReference type="InterPro" id="IPR050409">
    <property type="entry name" value="E3_ubiq-protein_ligase"/>
</dbReference>
<evidence type="ECO:0000256" key="2">
    <source>
        <dbReference type="ARBA" id="ARBA00004906"/>
    </source>
</evidence>
<feature type="region of interest" description="Disordered" evidence="8">
    <location>
        <begin position="343"/>
        <end position="382"/>
    </location>
</feature>
<reference evidence="11 12" key="1">
    <citation type="journal article" date="2015" name="Genome Biol.">
        <title>Comparative genomics of Steinernema reveals deeply conserved gene regulatory networks.</title>
        <authorList>
            <person name="Dillman A.R."/>
            <person name="Macchietto M."/>
            <person name="Porter C.F."/>
            <person name="Rogers A."/>
            <person name="Williams B."/>
            <person name="Antoshechkin I."/>
            <person name="Lee M.M."/>
            <person name="Goodwin Z."/>
            <person name="Lu X."/>
            <person name="Lewis E.E."/>
            <person name="Goodrich-Blair H."/>
            <person name="Stock S.P."/>
            <person name="Adams B.J."/>
            <person name="Sternberg P.W."/>
            <person name="Mortazavi A."/>
        </authorList>
    </citation>
    <scope>NUCLEOTIDE SEQUENCE [LARGE SCALE GENOMIC DNA]</scope>
    <source>
        <strain evidence="11 12">ALL</strain>
    </source>
</reference>
<evidence type="ECO:0000259" key="9">
    <source>
        <dbReference type="PROSITE" id="PS50020"/>
    </source>
</evidence>
<evidence type="ECO:0000313" key="11">
    <source>
        <dbReference type="EMBL" id="TKR77325.1"/>
    </source>
</evidence>
<dbReference type="PROSITE" id="PS50020">
    <property type="entry name" value="WW_DOMAIN_2"/>
    <property type="match status" value="2"/>
</dbReference>
<comment type="catalytic activity">
    <reaction evidence="1">
        <text>S-ubiquitinyl-[E2 ubiquitin-conjugating enzyme]-L-cysteine + [acceptor protein]-L-lysine = [E2 ubiquitin-conjugating enzyme]-L-cysteine + N(6)-ubiquitinyl-[acceptor protein]-L-lysine.</text>
        <dbReference type="EC" id="2.3.2.26"/>
    </reaction>
</comment>
<dbReference type="GO" id="GO:0061630">
    <property type="term" value="F:ubiquitin protein ligase activity"/>
    <property type="evidence" value="ECO:0007669"/>
    <property type="project" value="UniProtKB-EC"/>
</dbReference>
<dbReference type="SMART" id="SM00456">
    <property type="entry name" value="WW"/>
    <property type="match status" value="2"/>
</dbReference>
<keyword evidence="12" id="KW-1185">Reference proteome</keyword>
<dbReference type="SUPFAM" id="SSF56204">
    <property type="entry name" value="Hect, E3 ligase catalytic domain"/>
    <property type="match status" value="1"/>
</dbReference>
<evidence type="ECO:0000256" key="4">
    <source>
        <dbReference type="ARBA" id="ARBA00022679"/>
    </source>
</evidence>
<dbReference type="Gene3D" id="2.60.40.150">
    <property type="entry name" value="C2 domain"/>
    <property type="match status" value="1"/>
</dbReference>
<evidence type="ECO:0000256" key="5">
    <source>
        <dbReference type="ARBA" id="ARBA00022737"/>
    </source>
</evidence>
<dbReference type="GO" id="GO:0005737">
    <property type="term" value="C:cytoplasm"/>
    <property type="evidence" value="ECO:0007669"/>
    <property type="project" value="UniProtKB-ARBA"/>
</dbReference>
<proteinExistence type="predicted"/>
<dbReference type="Pfam" id="PF18436">
    <property type="entry name" value="HECW1_helix"/>
    <property type="match status" value="1"/>
</dbReference>
<accession>A0A4V6A1Z7</accession>
<dbReference type="SUPFAM" id="SSF49562">
    <property type="entry name" value="C2 domain (Calcium/lipid-binding domain, CaLB)"/>
    <property type="match status" value="1"/>
</dbReference>